<dbReference type="Proteomes" id="UP001596492">
    <property type="component" value="Unassembled WGS sequence"/>
</dbReference>
<gene>
    <name evidence="2" type="ORF">ACFQS8_12715</name>
</gene>
<name>A0ABW2INY0_9PROT</name>
<dbReference type="InterPro" id="IPR003033">
    <property type="entry name" value="SCP2_sterol-bd_dom"/>
</dbReference>
<accession>A0ABW2INY0</accession>
<proteinExistence type="predicted"/>
<dbReference type="Pfam" id="PF02036">
    <property type="entry name" value="SCP2"/>
    <property type="match status" value="1"/>
</dbReference>
<dbReference type="SUPFAM" id="SSF55718">
    <property type="entry name" value="SCP-like"/>
    <property type="match status" value="1"/>
</dbReference>
<dbReference type="EMBL" id="JBHTBR010000005">
    <property type="protein sequence ID" value="MFC7292485.1"/>
    <property type="molecule type" value="Genomic_DNA"/>
</dbReference>
<protein>
    <submittedName>
        <fullName evidence="2">SCP2 sterol-binding domain-containing protein</fullName>
    </submittedName>
</protein>
<dbReference type="PANTHER" id="PTHR10094">
    <property type="entry name" value="STEROL CARRIER PROTEIN 2 SCP-2 FAMILY PROTEIN"/>
    <property type="match status" value="1"/>
</dbReference>
<organism evidence="2 3">
    <name type="scientific">Hirschia litorea</name>
    <dbReference type="NCBI Taxonomy" id="1199156"/>
    <lineage>
        <taxon>Bacteria</taxon>
        <taxon>Pseudomonadati</taxon>
        <taxon>Pseudomonadota</taxon>
        <taxon>Alphaproteobacteria</taxon>
        <taxon>Hyphomonadales</taxon>
        <taxon>Hyphomonadaceae</taxon>
        <taxon>Hirschia</taxon>
    </lineage>
</organism>
<comment type="caution">
    <text evidence="2">The sequence shown here is derived from an EMBL/GenBank/DDBJ whole genome shotgun (WGS) entry which is preliminary data.</text>
</comment>
<dbReference type="RefSeq" id="WP_382167951.1">
    <property type="nucleotide sequence ID" value="NZ_JBHTBR010000005.1"/>
</dbReference>
<dbReference type="Gene3D" id="3.30.1050.10">
    <property type="entry name" value="SCP2 sterol-binding domain"/>
    <property type="match status" value="1"/>
</dbReference>
<sequence length="100" mass="10746">MDLNEITAKISEVVSSGTDFDDKVKFDFGDEGKLFIDGASNSVSNDDGDADATISVDFEDFKKLAQGQMDPMMAFMQGKLKVAGDMGVAMKLQGLFSSMT</sequence>
<keyword evidence="3" id="KW-1185">Reference proteome</keyword>
<feature type="domain" description="SCP2" evidence="1">
    <location>
        <begin position="24"/>
        <end position="96"/>
    </location>
</feature>
<reference evidence="3" key="1">
    <citation type="journal article" date="2019" name="Int. J. Syst. Evol. Microbiol.">
        <title>The Global Catalogue of Microorganisms (GCM) 10K type strain sequencing project: providing services to taxonomists for standard genome sequencing and annotation.</title>
        <authorList>
            <consortium name="The Broad Institute Genomics Platform"/>
            <consortium name="The Broad Institute Genome Sequencing Center for Infectious Disease"/>
            <person name="Wu L."/>
            <person name="Ma J."/>
        </authorList>
    </citation>
    <scope>NUCLEOTIDE SEQUENCE [LARGE SCALE GENOMIC DNA]</scope>
    <source>
        <strain evidence="3">CCUG 51308</strain>
    </source>
</reference>
<dbReference type="PANTHER" id="PTHR10094:SF25">
    <property type="entry name" value="SCP2 STEROL-BINDING DOMAIN-CONTAINING PROTEIN 1"/>
    <property type="match status" value="1"/>
</dbReference>
<evidence type="ECO:0000259" key="1">
    <source>
        <dbReference type="Pfam" id="PF02036"/>
    </source>
</evidence>
<evidence type="ECO:0000313" key="2">
    <source>
        <dbReference type="EMBL" id="MFC7292485.1"/>
    </source>
</evidence>
<evidence type="ECO:0000313" key="3">
    <source>
        <dbReference type="Proteomes" id="UP001596492"/>
    </source>
</evidence>
<dbReference type="InterPro" id="IPR036527">
    <property type="entry name" value="SCP2_sterol-bd_dom_sf"/>
</dbReference>